<evidence type="ECO:0000313" key="3">
    <source>
        <dbReference type="Proteomes" id="UP001209755"/>
    </source>
</evidence>
<proteinExistence type="predicted"/>
<dbReference type="InterPro" id="IPR008775">
    <property type="entry name" value="Phytyl_CoA_dOase-like"/>
</dbReference>
<gene>
    <name evidence="2" type="ORF">M2319_001335</name>
</gene>
<protein>
    <recommendedName>
        <fullName evidence="4">Phytanoyl-CoA dioxygenase</fullName>
    </recommendedName>
</protein>
<keyword evidence="3" id="KW-1185">Reference proteome</keyword>
<organism evidence="2 3">
    <name type="scientific">Rhodobium gokarnense</name>
    <dbReference type="NCBI Taxonomy" id="364296"/>
    <lineage>
        <taxon>Bacteria</taxon>
        <taxon>Pseudomonadati</taxon>
        <taxon>Pseudomonadota</taxon>
        <taxon>Alphaproteobacteria</taxon>
        <taxon>Hyphomicrobiales</taxon>
        <taxon>Rhodobiaceae</taxon>
        <taxon>Rhodobium</taxon>
    </lineage>
</organism>
<accession>A0ABT3H9F2</accession>
<evidence type="ECO:0000313" key="2">
    <source>
        <dbReference type="EMBL" id="MCW2307013.1"/>
    </source>
</evidence>
<evidence type="ECO:0008006" key="4">
    <source>
        <dbReference type="Google" id="ProtNLM"/>
    </source>
</evidence>
<dbReference type="Proteomes" id="UP001209755">
    <property type="component" value="Unassembled WGS sequence"/>
</dbReference>
<evidence type="ECO:0000256" key="1">
    <source>
        <dbReference type="SAM" id="MobiDB-lite"/>
    </source>
</evidence>
<comment type="caution">
    <text evidence="2">The sequence shown here is derived from an EMBL/GenBank/DDBJ whole genome shotgun (WGS) entry which is preliminary data.</text>
</comment>
<name>A0ABT3H9F2_9HYPH</name>
<dbReference type="Pfam" id="PF05721">
    <property type="entry name" value="PhyH"/>
    <property type="match status" value="1"/>
</dbReference>
<dbReference type="SUPFAM" id="SSF51197">
    <property type="entry name" value="Clavaminate synthase-like"/>
    <property type="match status" value="1"/>
</dbReference>
<dbReference type="Gene3D" id="2.60.120.620">
    <property type="entry name" value="q2cbj1_9rhob like domain"/>
    <property type="match status" value="1"/>
</dbReference>
<reference evidence="3" key="1">
    <citation type="submission" date="2023-07" db="EMBL/GenBank/DDBJ databases">
        <title>Genome sequencing of Purple Non-Sulfur Bacteria from various extreme environments.</title>
        <authorList>
            <person name="Mayer M."/>
        </authorList>
    </citation>
    <scope>NUCLEOTIDE SEQUENCE [LARGE SCALE GENOMIC DNA]</scope>
    <source>
        <strain evidence="3">DSM 17935</strain>
    </source>
</reference>
<dbReference type="RefSeq" id="WP_264600666.1">
    <property type="nucleotide sequence ID" value="NZ_JAOQNS010000003.1"/>
</dbReference>
<feature type="region of interest" description="Disordered" evidence="1">
    <location>
        <begin position="327"/>
        <end position="346"/>
    </location>
</feature>
<dbReference type="EMBL" id="JAOQNS010000003">
    <property type="protein sequence ID" value="MCW2307013.1"/>
    <property type="molecule type" value="Genomic_DNA"/>
</dbReference>
<sequence length="346" mass="38637">MSRSALSYLKAPLWAAELATGAKSFQANPIIGSPALNKRGLHVARIRAAERMADWRRAQMRHLATPEDREAFARDGFVVKKNVLSDGDFAKLREELVEGTFEAREMRQGATVTRFVPLDRALLERLPVTRELVTGPLFQGLLRYMASFNAEPILFLHIVLTDPTRGDQDPQTAVHSDTFQPTAKCWFFMHDIAEDEGPYTYVPGSHRMTPGRIAWEYKKSLTAHADPVVYHARGSFRATLEDLEEMGFPAPVSVAVPANSFVVADTHGFHARAVSTKPTVRFGIYGSLRGSPFAPLTGLDVARLPMMSNRKVAWYVNWLDLRERLGGKKTPLQPAGPMKPMDPVKR</sequence>